<sequence length="95" mass="10862">MEAKLQLFALTRSGDVRAEDVLIEEDPSVPKHPRLGFARRFLQHIVSDNYPAILIGDQFKENTLLFTFKILHVHITRADQYAGEKRVVVTGMLID</sequence>
<dbReference type="EMBL" id="FNQY01000009">
    <property type="protein sequence ID" value="SEA15827.1"/>
    <property type="molecule type" value="Genomic_DNA"/>
</dbReference>
<reference evidence="1 2" key="1">
    <citation type="submission" date="2016-10" db="EMBL/GenBank/DDBJ databases">
        <authorList>
            <person name="de Groot N.N."/>
        </authorList>
    </citation>
    <scope>NUCLEOTIDE SEQUENCE [LARGE SCALE GENOMIC DNA]</scope>
    <source>
        <strain evidence="1 2">Vu-144</strain>
    </source>
</reference>
<proteinExistence type="predicted"/>
<name>A0A1H3YWN8_9BACT</name>
<gene>
    <name evidence="1" type="ORF">SAMN05192529_10995</name>
</gene>
<keyword evidence="2" id="KW-1185">Reference proteome</keyword>
<organism evidence="1 2">
    <name type="scientific">Arachidicoccus rhizosphaerae</name>
    <dbReference type="NCBI Taxonomy" id="551991"/>
    <lineage>
        <taxon>Bacteria</taxon>
        <taxon>Pseudomonadati</taxon>
        <taxon>Bacteroidota</taxon>
        <taxon>Chitinophagia</taxon>
        <taxon>Chitinophagales</taxon>
        <taxon>Chitinophagaceae</taxon>
        <taxon>Arachidicoccus</taxon>
    </lineage>
</organism>
<dbReference type="Proteomes" id="UP000199041">
    <property type="component" value="Unassembled WGS sequence"/>
</dbReference>
<accession>A0A1H3YWN8</accession>
<dbReference type="RefSeq" id="WP_091397145.1">
    <property type="nucleotide sequence ID" value="NZ_FNQY01000009.1"/>
</dbReference>
<evidence type="ECO:0000313" key="2">
    <source>
        <dbReference type="Proteomes" id="UP000199041"/>
    </source>
</evidence>
<evidence type="ECO:0000313" key="1">
    <source>
        <dbReference type="EMBL" id="SEA15827.1"/>
    </source>
</evidence>
<dbReference type="AlphaFoldDB" id="A0A1H3YWN8"/>
<dbReference type="OrthoDB" id="9850884at2"/>
<protein>
    <submittedName>
        <fullName evidence="1">Uncharacterized protein</fullName>
    </submittedName>
</protein>